<accession>A0A397HFX3</accession>
<protein>
    <submittedName>
        <fullName evidence="1">Uncharacterized protein</fullName>
    </submittedName>
</protein>
<dbReference type="Proteomes" id="UP000266861">
    <property type="component" value="Unassembled WGS sequence"/>
</dbReference>
<dbReference type="AlphaFoldDB" id="A0A397HFX3"/>
<comment type="caution">
    <text evidence="1">The sequence shown here is derived from an EMBL/GenBank/DDBJ whole genome shotgun (WGS) entry which is preliminary data.</text>
</comment>
<gene>
    <name evidence="1" type="ORF">Glove_344g38</name>
</gene>
<evidence type="ECO:0000313" key="2">
    <source>
        <dbReference type="Proteomes" id="UP000266861"/>
    </source>
</evidence>
<reference evidence="1 2" key="1">
    <citation type="submission" date="2018-08" db="EMBL/GenBank/DDBJ databases">
        <title>Genome and evolution of the arbuscular mycorrhizal fungus Diversispora epigaea (formerly Glomus versiforme) and its bacterial endosymbionts.</title>
        <authorList>
            <person name="Sun X."/>
            <person name="Fei Z."/>
            <person name="Harrison M."/>
        </authorList>
    </citation>
    <scope>NUCLEOTIDE SEQUENCE [LARGE SCALE GENOMIC DNA]</scope>
    <source>
        <strain evidence="1 2">IT104</strain>
    </source>
</reference>
<evidence type="ECO:0000313" key="1">
    <source>
        <dbReference type="EMBL" id="RHZ62051.1"/>
    </source>
</evidence>
<organism evidence="1 2">
    <name type="scientific">Diversispora epigaea</name>
    <dbReference type="NCBI Taxonomy" id="1348612"/>
    <lineage>
        <taxon>Eukaryota</taxon>
        <taxon>Fungi</taxon>
        <taxon>Fungi incertae sedis</taxon>
        <taxon>Mucoromycota</taxon>
        <taxon>Glomeromycotina</taxon>
        <taxon>Glomeromycetes</taxon>
        <taxon>Diversisporales</taxon>
        <taxon>Diversisporaceae</taxon>
        <taxon>Diversispora</taxon>
    </lineage>
</organism>
<dbReference type="EMBL" id="PQFF01000314">
    <property type="protein sequence ID" value="RHZ62051.1"/>
    <property type="molecule type" value="Genomic_DNA"/>
</dbReference>
<sequence>MAKRLNKETLSNKTSLNVDFSTLNNQNSNPLDICNQFISQDCISCSSDIVLFAGAAIDNDQITTSSTNVNNIEETTGKIQENSTRAQCIYYIS</sequence>
<keyword evidence="2" id="KW-1185">Reference proteome</keyword>
<proteinExistence type="predicted"/>
<name>A0A397HFX3_9GLOM</name>